<sequence>MKIFNRLILYSMISFSALTIDTFAQDIIEIQPLFEYPSAPEELATLEEKSDYLVEHFWDSMDFKSKSTVDQNALNDAFKVFSVPLRWANRDKAIAATNKLLQTISKNPTLLLQFTKAAEETIYGPRAEVWVDEVYLKFLNTLVSNKKIPAQRKKKYEDQLKVLSNALVGNVAPEFKFEGLDGREATYFPMTTVTIIIFGDPRDTDWRISRLRMESNAALTDALDKGKINILYILPNKLDNWKNEVSGYSSKWTVGCGDKLNEIYDMRATPSVYLIGSDGKILLKNTTLNMAVNKAFEQLK</sequence>
<gene>
    <name evidence="1" type="ORF">E5331_15935</name>
</gene>
<proteinExistence type="predicted"/>
<protein>
    <submittedName>
        <fullName evidence="1">DUF5106 domain-containing protein</fullName>
    </submittedName>
</protein>
<keyword evidence="2" id="KW-1185">Reference proteome</keyword>
<accession>A0AC61RDR9</accession>
<organism evidence="1 2">
    <name type="scientific">Lepagella muris</name>
    <dbReference type="NCBI Taxonomy" id="3032870"/>
    <lineage>
        <taxon>Bacteria</taxon>
        <taxon>Pseudomonadati</taxon>
        <taxon>Bacteroidota</taxon>
        <taxon>Bacteroidia</taxon>
        <taxon>Bacteroidales</taxon>
        <taxon>Muribaculaceae</taxon>
        <taxon>Lepagella</taxon>
    </lineage>
</organism>
<dbReference type="EMBL" id="SRYB01000030">
    <property type="protein sequence ID" value="TGY77088.1"/>
    <property type="molecule type" value="Genomic_DNA"/>
</dbReference>
<name>A0AC61RDR9_9BACT</name>
<evidence type="ECO:0000313" key="1">
    <source>
        <dbReference type="EMBL" id="TGY77088.1"/>
    </source>
</evidence>
<reference evidence="1" key="1">
    <citation type="submission" date="2019-04" db="EMBL/GenBank/DDBJ databases">
        <title>Microbes associate with the intestines of laboratory mice.</title>
        <authorList>
            <person name="Navarre W."/>
            <person name="Wong E."/>
            <person name="Huang K."/>
            <person name="Tropini C."/>
            <person name="Ng K."/>
            <person name="Yu B."/>
        </authorList>
    </citation>
    <scope>NUCLEOTIDE SEQUENCE</scope>
    <source>
        <strain evidence="1">NM04_E33</strain>
    </source>
</reference>
<comment type="caution">
    <text evidence="1">The sequence shown here is derived from an EMBL/GenBank/DDBJ whole genome shotgun (WGS) entry which is preliminary data.</text>
</comment>
<dbReference type="Proteomes" id="UP000306319">
    <property type="component" value="Unassembled WGS sequence"/>
</dbReference>
<evidence type="ECO:0000313" key="2">
    <source>
        <dbReference type="Proteomes" id="UP000306319"/>
    </source>
</evidence>